<evidence type="ECO:0000313" key="2">
    <source>
        <dbReference type="Proteomes" id="UP000077868"/>
    </source>
</evidence>
<name>A0A1A9GLM1_9ACTN</name>
<dbReference type="OrthoDB" id="9959362at2"/>
<gene>
    <name evidence="1" type="ORF">I601_1925</name>
</gene>
<dbReference type="EMBL" id="CP015079">
    <property type="protein sequence ID" value="ANH38355.1"/>
    <property type="molecule type" value="Genomic_DNA"/>
</dbReference>
<sequence length="93" mass="9769">MSIELRWATAESITGDLEQARAAIEDCGARLPTGLDAGEVTPMLTEMLARIAETAAEVSVGLLGAVDNVRSAVAALQGADVASQQAFRPQAWW</sequence>
<protein>
    <submittedName>
        <fullName evidence="1">Uncharacterized protein</fullName>
    </submittedName>
</protein>
<dbReference type="KEGG" id="ndk:I601_1925"/>
<dbReference type="PATRIC" id="fig|1300347.3.peg.1926"/>
<proteinExistence type="predicted"/>
<keyword evidence="2" id="KW-1185">Reference proteome</keyword>
<reference evidence="1 2" key="1">
    <citation type="submission" date="2016-03" db="EMBL/GenBank/DDBJ databases">
        <title>Complete genome sequence of a soil Actinobacterium, Nocardioides dokdonensis FR1436.</title>
        <authorList>
            <person name="Kwon S.-K."/>
            <person name="Kim K."/>
            <person name="Kim J.F."/>
        </authorList>
    </citation>
    <scope>NUCLEOTIDE SEQUENCE [LARGE SCALE GENOMIC DNA]</scope>
    <source>
        <strain evidence="1 2">FR1436</strain>
    </source>
</reference>
<dbReference type="Proteomes" id="UP000077868">
    <property type="component" value="Chromosome"/>
</dbReference>
<dbReference type="RefSeq" id="WP_068108696.1">
    <property type="nucleotide sequence ID" value="NZ_CP015079.1"/>
</dbReference>
<evidence type="ECO:0000313" key="1">
    <source>
        <dbReference type="EMBL" id="ANH38355.1"/>
    </source>
</evidence>
<dbReference type="AlphaFoldDB" id="A0A1A9GLM1"/>
<organism evidence="1 2">
    <name type="scientific">Nocardioides dokdonensis FR1436</name>
    <dbReference type="NCBI Taxonomy" id="1300347"/>
    <lineage>
        <taxon>Bacteria</taxon>
        <taxon>Bacillati</taxon>
        <taxon>Actinomycetota</taxon>
        <taxon>Actinomycetes</taxon>
        <taxon>Propionibacteriales</taxon>
        <taxon>Nocardioidaceae</taxon>
        <taxon>Nocardioides</taxon>
    </lineage>
</organism>
<accession>A0A1A9GLM1</accession>
<dbReference type="STRING" id="1300347.I601_1925"/>